<evidence type="ECO:0000313" key="3">
    <source>
        <dbReference type="Proteomes" id="UP000011081"/>
    </source>
</evidence>
<dbReference type="EMBL" id="GL877441">
    <property type="protein sequence ID" value="ELA46524.1"/>
    <property type="molecule type" value="Genomic_DNA"/>
</dbReference>
<dbReference type="HOGENOM" id="CLU_1665001_0_0_1"/>
<dbReference type="VEuPathDB" id="MicrosporidiaDB:VCUG_01957"/>
<organism evidence="2 3">
    <name type="scientific">Vavraia culicis (isolate floridensis)</name>
    <name type="common">Microsporidian parasite</name>
    <dbReference type="NCBI Taxonomy" id="948595"/>
    <lineage>
        <taxon>Eukaryota</taxon>
        <taxon>Fungi</taxon>
        <taxon>Fungi incertae sedis</taxon>
        <taxon>Microsporidia</taxon>
        <taxon>Pleistophoridae</taxon>
        <taxon>Vavraia</taxon>
    </lineage>
</organism>
<feature type="non-terminal residue" evidence="2">
    <location>
        <position position="159"/>
    </location>
</feature>
<evidence type="ECO:0000256" key="1">
    <source>
        <dbReference type="SAM" id="MobiDB-lite"/>
    </source>
</evidence>
<dbReference type="GeneID" id="19879826"/>
<dbReference type="RefSeq" id="XP_008074973.1">
    <property type="nucleotide sequence ID" value="XM_008076782.1"/>
</dbReference>
<dbReference type="AlphaFoldDB" id="L2GSC0"/>
<gene>
    <name evidence="2" type="ORF">VCUG_01957</name>
</gene>
<evidence type="ECO:0000313" key="2">
    <source>
        <dbReference type="EMBL" id="ELA46524.1"/>
    </source>
</evidence>
<dbReference type="InParanoid" id="L2GSC0"/>
<protein>
    <submittedName>
        <fullName evidence="2">Uncharacterized protein</fullName>
    </submittedName>
</protein>
<proteinExistence type="predicted"/>
<feature type="region of interest" description="Disordered" evidence="1">
    <location>
        <begin position="83"/>
        <end position="119"/>
    </location>
</feature>
<dbReference type="Proteomes" id="UP000011081">
    <property type="component" value="Unassembled WGS sequence"/>
</dbReference>
<keyword evidence="3" id="KW-1185">Reference proteome</keyword>
<reference evidence="3" key="1">
    <citation type="submission" date="2011-03" db="EMBL/GenBank/DDBJ databases">
        <title>The genome sequence of Vavraia culicis strain floridensis.</title>
        <authorList>
            <consortium name="The Broad Institute Genome Sequencing Platform"/>
            <person name="Cuomo C."/>
            <person name="Becnel J."/>
            <person name="Sanscrainte N."/>
            <person name="Young S.K."/>
            <person name="Zeng Q."/>
            <person name="Gargeya S."/>
            <person name="Fitzgerald M."/>
            <person name="Haas B."/>
            <person name="Abouelleil A."/>
            <person name="Alvarado L."/>
            <person name="Arachchi H.M."/>
            <person name="Berlin A."/>
            <person name="Chapman S.B."/>
            <person name="Gearin G."/>
            <person name="Goldberg J."/>
            <person name="Griggs A."/>
            <person name="Gujja S."/>
            <person name="Hansen M."/>
            <person name="Heiman D."/>
            <person name="Howarth C."/>
            <person name="Larimer J."/>
            <person name="Lui A."/>
            <person name="MacDonald P.J.P."/>
            <person name="McCowen C."/>
            <person name="Montmayeur A."/>
            <person name="Murphy C."/>
            <person name="Neiman D."/>
            <person name="Pearson M."/>
            <person name="Priest M."/>
            <person name="Roberts A."/>
            <person name="Saif S."/>
            <person name="Shea T."/>
            <person name="Sisk P."/>
            <person name="Stolte C."/>
            <person name="Sykes S."/>
            <person name="Wortman J."/>
            <person name="Nusbaum C."/>
            <person name="Birren B."/>
        </authorList>
    </citation>
    <scope>NUCLEOTIDE SEQUENCE [LARGE SCALE GENOMIC DNA]</scope>
    <source>
        <strain evidence="3">floridensis</strain>
    </source>
</reference>
<feature type="region of interest" description="Disordered" evidence="1">
    <location>
        <begin position="1"/>
        <end position="25"/>
    </location>
</feature>
<name>L2GSC0_VAVCU</name>
<accession>L2GSC0</accession>
<sequence length="159" mass="17745">MVLRPRPPKKTLPTAHRPAKKTMKNELELDQQCDSTLMSEPNIHDPTTNSDKEMKKTQIIQNINPSSLMSLVQLSETVVDNDRGIERVNSQNCSEKNKKGAQSLDEEKSQHHGSAKQSVIQNDTQHLLSDSSATGIPHPKTTNTAAIDQTLCWDDFSDQ</sequence>